<dbReference type="Proteomes" id="UP000033632">
    <property type="component" value="Unassembled WGS sequence"/>
</dbReference>
<protein>
    <submittedName>
        <fullName evidence="5">Phosphatase</fullName>
    </submittedName>
</protein>
<dbReference type="SUPFAM" id="SSF53254">
    <property type="entry name" value="Phosphoglycerate mutase-like"/>
    <property type="match status" value="1"/>
</dbReference>
<dbReference type="InterPro" id="IPR029033">
    <property type="entry name" value="His_PPase_superfam"/>
</dbReference>
<feature type="active site" description="Proton donor/acceptor" evidence="3">
    <location>
        <position position="79"/>
    </location>
</feature>
<dbReference type="SMART" id="SM00855">
    <property type="entry name" value="PGAM"/>
    <property type="match status" value="1"/>
</dbReference>
<dbReference type="InterPro" id="IPR001345">
    <property type="entry name" value="PG/BPGM_mutase_AS"/>
</dbReference>
<dbReference type="Gene3D" id="3.40.50.1240">
    <property type="entry name" value="Phosphoglycerate mutase-like"/>
    <property type="match status" value="1"/>
</dbReference>
<dbReference type="PANTHER" id="PTHR48100:SF1">
    <property type="entry name" value="HISTIDINE PHOSPHATASE FAMILY PROTEIN-RELATED"/>
    <property type="match status" value="1"/>
</dbReference>
<feature type="binding site" evidence="4">
    <location>
        <begin position="8"/>
        <end position="15"/>
    </location>
    <ligand>
        <name>substrate</name>
    </ligand>
</feature>
<dbReference type="OrthoDB" id="9781415at2"/>
<dbReference type="STRING" id="443610.VE25_11250"/>
<dbReference type="InterPro" id="IPR050275">
    <property type="entry name" value="PGM_Phosphatase"/>
</dbReference>
<proteinExistence type="predicted"/>
<evidence type="ECO:0000313" key="6">
    <source>
        <dbReference type="Proteomes" id="UP000033632"/>
    </source>
</evidence>
<evidence type="ECO:0000256" key="2">
    <source>
        <dbReference type="ARBA" id="ARBA00023235"/>
    </source>
</evidence>
<evidence type="ECO:0000256" key="1">
    <source>
        <dbReference type="ARBA" id="ARBA00023152"/>
    </source>
</evidence>
<dbReference type="GO" id="GO:0005737">
    <property type="term" value="C:cytoplasm"/>
    <property type="evidence" value="ECO:0007669"/>
    <property type="project" value="TreeGrafter"/>
</dbReference>
<organism evidence="5 6">
    <name type="scientific">Devosia geojensis</name>
    <dbReference type="NCBI Taxonomy" id="443610"/>
    <lineage>
        <taxon>Bacteria</taxon>
        <taxon>Pseudomonadati</taxon>
        <taxon>Pseudomonadota</taxon>
        <taxon>Alphaproteobacteria</taxon>
        <taxon>Hyphomicrobiales</taxon>
        <taxon>Devosiaceae</taxon>
        <taxon>Devosia</taxon>
    </lineage>
</organism>
<comment type="caution">
    <text evidence="5">The sequence shown here is derived from an EMBL/GenBank/DDBJ whole genome shotgun (WGS) entry which is preliminary data.</text>
</comment>
<dbReference type="GO" id="GO:0016791">
    <property type="term" value="F:phosphatase activity"/>
    <property type="evidence" value="ECO:0007669"/>
    <property type="project" value="TreeGrafter"/>
</dbReference>
<dbReference type="PATRIC" id="fig|443610.3.peg.455"/>
<keyword evidence="6" id="KW-1185">Reference proteome</keyword>
<dbReference type="Pfam" id="PF00300">
    <property type="entry name" value="His_Phos_1"/>
    <property type="match status" value="1"/>
</dbReference>
<dbReference type="PANTHER" id="PTHR48100">
    <property type="entry name" value="BROAD-SPECIFICITY PHOSPHATASE YOR283W-RELATED"/>
    <property type="match status" value="1"/>
</dbReference>
<dbReference type="CDD" id="cd07067">
    <property type="entry name" value="HP_PGM_like"/>
    <property type="match status" value="1"/>
</dbReference>
<accession>A0A0F5FS92</accession>
<keyword evidence="2" id="KW-0413">Isomerase</keyword>
<name>A0A0F5FS92_9HYPH</name>
<feature type="active site" description="Tele-phosphohistidine intermediate" evidence="3">
    <location>
        <position position="9"/>
    </location>
</feature>
<dbReference type="AlphaFoldDB" id="A0A0F5FS92"/>
<dbReference type="InterPro" id="IPR013078">
    <property type="entry name" value="His_Pase_superF_clade-1"/>
</dbReference>
<evidence type="ECO:0000256" key="3">
    <source>
        <dbReference type="PIRSR" id="PIRSR613078-1"/>
    </source>
</evidence>
<gene>
    <name evidence="5" type="ORF">VE25_11250</name>
</gene>
<dbReference type="PROSITE" id="PS00175">
    <property type="entry name" value="PG_MUTASE"/>
    <property type="match status" value="1"/>
</dbReference>
<sequence>MKRLLLVRHGESEWNATRRLQGQADISLSETGRQQATALAETVRSLRPDRTVASDLRRAGETATLLGYPEAEPMPALREIDVGAWTGVEIADLIAGQGEAYRSWRAGSFTPPSGESWDQFKSRTSGAVFDASAGAERLLVVCHGGVIRALLEAFIGLPPARIIPVGPASVTILAAKSDGRDDMRLELFNYSPLGPVLDAPD</sequence>
<dbReference type="EMBL" id="JZEX01000108">
    <property type="protein sequence ID" value="KKB11744.1"/>
    <property type="molecule type" value="Genomic_DNA"/>
</dbReference>
<reference evidence="5 6" key="1">
    <citation type="submission" date="2015-03" db="EMBL/GenBank/DDBJ databases">
        <authorList>
            <person name="Hassan Y.I."/>
            <person name="Lepp D."/>
            <person name="Li X.-Z."/>
            <person name="Zhou T."/>
        </authorList>
    </citation>
    <scope>NUCLEOTIDE SEQUENCE [LARGE SCALE GENOMIC DNA]</scope>
    <source>
        <strain evidence="5 6">BD-c194</strain>
    </source>
</reference>
<dbReference type="RefSeq" id="WP_046108711.1">
    <property type="nucleotide sequence ID" value="NZ_JZEX01000108.1"/>
</dbReference>
<feature type="binding site" evidence="4">
    <location>
        <position position="58"/>
    </location>
    <ligand>
        <name>substrate</name>
    </ligand>
</feature>
<evidence type="ECO:0000256" key="4">
    <source>
        <dbReference type="PIRSR" id="PIRSR613078-2"/>
    </source>
</evidence>
<keyword evidence="1" id="KW-0324">Glycolysis</keyword>
<evidence type="ECO:0000313" key="5">
    <source>
        <dbReference type="EMBL" id="KKB11744.1"/>
    </source>
</evidence>